<dbReference type="PANTHER" id="PTHR16140">
    <property type="entry name" value="NON-STRUCTURAL MAINTENANCE OF CHROMOSOMES ELEMENT 4"/>
    <property type="match status" value="1"/>
</dbReference>
<protein>
    <recommendedName>
        <fullName evidence="7">Non-structural maintenance of chromosomes element 4</fullName>
    </recommendedName>
</protein>
<dbReference type="GO" id="GO:0006281">
    <property type="term" value="P:DNA repair"/>
    <property type="evidence" value="ECO:0007669"/>
    <property type="project" value="UniProtKB-UniRule"/>
</dbReference>
<dbReference type="InterPro" id="IPR014854">
    <property type="entry name" value="Nse4_C"/>
</dbReference>
<dbReference type="EMBL" id="CAKXAJ010025601">
    <property type="protein sequence ID" value="CAH2241940.1"/>
    <property type="molecule type" value="Genomic_DNA"/>
</dbReference>
<evidence type="ECO:0000256" key="5">
    <source>
        <dbReference type="ARBA" id="ARBA00023204"/>
    </source>
</evidence>
<proteinExistence type="inferred from homology"/>
<evidence type="ECO:0000313" key="10">
    <source>
        <dbReference type="Proteomes" id="UP000838756"/>
    </source>
</evidence>
<keyword evidence="4 7" id="KW-0233">DNA recombination</keyword>
<accession>A0A8S4RXK0</accession>
<evidence type="ECO:0000256" key="7">
    <source>
        <dbReference type="RuleBase" id="RU365071"/>
    </source>
</evidence>
<dbReference type="OrthoDB" id="361242at2759"/>
<comment type="subunit">
    <text evidence="7">Component of the SMC5-SMC6 complex.</text>
</comment>
<evidence type="ECO:0000256" key="6">
    <source>
        <dbReference type="ARBA" id="ARBA00023242"/>
    </source>
</evidence>
<evidence type="ECO:0000256" key="4">
    <source>
        <dbReference type="ARBA" id="ARBA00023172"/>
    </source>
</evidence>
<dbReference type="GO" id="GO:0005634">
    <property type="term" value="C:nucleus"/>
    <property type="evidence" value="ECO:0007669"/>
    <property type="project" value="UniProtKB-SubCell"/>
</dbReference>
<keyword evidence="6 7" id="KW-0539">Nucleus</keyword>
<gene>
    <name evidence="9" type="primary">jg12194</name>
    <name evidence="9" type="ORF">PAEG_LOCUS18320</name>
</gene>
<dbReference type="GO" id="GO:0006310">
    <property type="term" value="P:DNA recombination"/>
    <property type="evidence" value="ECO:0007669"/>
    <property type="project" value="UniProtKB-UniRule"/>
</dbReference>
<feature type="domain" description="Non-structural maintenance of chromosome element 4 C-terminal" evidence="8">
    <location>
        <begin position="162"/>
        <end position="250"/>
    </location>
</feature>
<feature type="non-terminal residue" evidence="9">
    <location>
        <position position="1"/>
    </location>
</feature>
<dbReference type="GO" id="GO:0030915">
    <property type="term" value="C:Smc5-Smc6 complex"/>
    <property type="evidence" value="ECO:0007669"/>
    <property type="project" value="UniProtKB-UniRule"/>
</dbReference>
<dbReference type="InterPro" id="IPR027786">
    <property type="entry name" value="Nse4/EID"/>
</dbReference>
<reference evidence="9" key="1">
    <citation type="submission" date="2022-03" db="EMBL/GenBank/DDBJ databases">
        <authorList>
            <person name="Lindestad O."/>
        </authorList>
    </citation>
    <scope>NUCLEOTIDE SEQUENCE</scope>
</reference>
<keyword evidence="10" id="KW-1185">Reference proteome</keyword>
<comment type="caution">
    <text evidence="9">The sequence shown here is derived from an EMBL/GenBank/DDBJ whole genome shotgun (WGS) entry which is preliminary data.</text>
</comment>
<comment type="subcellular location">
    <subcellularLocation>
        <location evidence="1 7">Nucleus</location>
    </subcellularLocation>
</comment>
<evidence type="ECO:0000256" key="2">
    <source>
        <dbReference type="ARBA" id="ARBA00008997"/>
    </source>
</evidence>
<sequence length="252" mass="29382">FFFVLEQDNVNTEENLKRLDVIIDTVVSEAPNVNNSLYTGDYYIHSKVLKDTSELTKRCTEGVTGEVDNYDKFALANHIENYPDFWDFMFPGEVPSVSYLFGTFAPTPLEQRPRAPRKRVERQRARDLKAPQKIVAVKQPDEGSERVKQVLRFLKKNYRSDPVSYFHVVLDPTCFTRTVENIYNVSFLARDGLVSVTLDQRTGLPFLARISDEKKRRAEPTREENQFIVSMDMERWQDLIQAFGIREPLMTW</sequence>
<name>A0A8S4RXK0_9NEOP</name>
<evidence type="ECO:0000256" key="3">
    <source>
        <dbReference type="ARBA" id="ARBA00022763"/>
    </source>
</evidence>
<organism evidence="9 10">
    <name type="scientific">Pararge aegeria aegeria</name>
    <dbReference type="NCBI Taxonomy" id="348720"/>
    <lineage>
        <taxon>Eukaryota</taxon>
        <taxon>Metazoa</taxon>
        <taxon>Ecdysozoa</taxon>
        <taxon>Arthropoda</taxon>
        <taxon>Hexapoda</taxon>
        <taxon>Insecta</taxon>
        <taxon>Pterygota</taxon>
        <taxon>Neoptera</taxon>
        <taxon>Endopterygota</taxon>
        <taxon>Lepidoptera</taxon>
        <taxon>Glossata</taxon>
        <taxon>Ditrysia</taxon>
        <taxon>Papilionoidea</taxon>
        <taxon>Nymphalidae</taxon>
        <taxon>Satyrinae</taxon>
        <taxon>Satyrini</taxon>
        <taxon>Parargina</taxon>
        <taxon>Pararge</taxon>
    </lineage>
</organism>
<dbReference type="Pfam" id="PF08743">
    <property type="entry name" value="Nse4_C"/>
    <property type="match status" value="1"/>
</dbReference>
<evidence type="ECO:0000256" key="1">
    <source>
        <dbReference type="ARBA" id="ARBA00004123"/>
    </source>
</evidence>
<dbReference type="PANTHER" id="PTHR16140:SF0">
    <property type="entry name" value="NON-STRUCTURAL MAINTENANCE OF CHROMOSOMES ELEMENT 4"/>
    <property type="match status" value="1"/>
</dbReference>
<keyword evidence="3 7" id="KW-0227">DNA damage</keyword>
<dbReference type="Proteomes" id="UP000838756">
    <property type="component" value="Unassembled WGS sequence"/>
</dbReference>
<evidence type="ECO:0000259" key="8">
    <source>
        <dbReference type="Pfam" id="PF08743"/>
    </source>
</evidence>
<evidence type="ECO:0000313" key="9">
    <source>
        <dbReference type="EMBL" id="CAH2241940.1"/>
    </source>
</evidence>
<comment type="function">
    <text evidence="7">Component of the SMC5-SMC6 complex, that promotes sister chromatid alignment after DNA damage and facilitates double-stranded DNA breaks (DSBs) repair via homologous recombination between sister chromatids.</text>
</comment>
<dbReference type="AlphaFoldDB" id="A0A8S4RXK0"/>
<keyword evidence="5 7" id="KW-0234">DNA repair</keyword>
<comment type="similarity">
    <text evidence="2 7">Belongs to the NSE4 family.</text>
</comment>